<feature type="compositionally biased region" description="Basic and acidic residues" evidence="1">
    <location>
        <begin position="133"/>
        <end position="156"/>
    </location>
</feature>
<feature type="region of interest" description="Disordered" evidence="1">
    <location>
        <begin position="86"/>
        <end position="106"/>
    </location>
</feature>
<proteinExistence type="predicted"/>
<name>A0A9N7UYZ0_PLEPL</name>
<keyword evidence="3" id="KW-1185">Reference proteome</keyword>
<evidence type="ECO:0000313" key="3">
    <source>
        <dbReference type="Proteomes" id="UP001153269"/>
    </source>
</evidence>
<feature type="compositionally biased region" description="Acidic residues" evidence="1">
    <location>
        <begin position="157"/>
        <end position="181"/>
    </location>
</feature>
<feature type="region of interest" description="Disordered" evidence="1">
    <location>
        <begin position="121"/>
        <end position="215"/>
    </location>
</feature>
<protein>
    <submittedName>
        <fullName evidence="2">Uncharacterized protein</fullName>
    </submittedName>
</protein>
<evidence type="ECO:0000256" key="1">
    <source>
        <dbReference type="SAM" id="MobiDB-lite"/>
    </source>
</evidence>
<gene>
    <name evidence="2" type="ORF">PLEPLA_LOCUS26903</name>
</gene>
<accession>A0A9N7UYZ0</accession>
<feature type="compositionally biased region" description="Polar residues" evidence="1">
    <location>
        <begin position="88"/>
        <end position="101"/>
    </location>
</feature>
<reference evidence="2" key="1">
    <citation type="submission" date="2020-03" db="EMBL/GenBank/DDBJ databases">
        <authorList>
            <person name="Weist P."/>
        </authorList>
    </citation>
    <scope>NUCLEOTIDE SEQUENCE</scope>
</reference>
<feature type="compositionally biased region" description="Polar residues" evidence="1">
    <location>
        <begin position="121"/>
        <end position="131"/>
    </location>
</feature>
<sequence>MRMIYRQAGCDQVLLHFHLAGASIQSVSEKNLCPRRSPRERFDQFVPSVESDDRRWLQESSSRVLVPQLNYRRSLFTVSGETAAASVTAGQSKQPESQQNAAGARRGDATLHAFRPLLHMTSRSLESSVGSQPREKTTLPRTDLSPEKKKEIIRTGDEEEEEEEEEEEDEEEEEEEEEEDDQGKVDLDLTADVGKHPSRREPGRFGSSSSLRRGQRMMPQYLGSTTGRAAHILPHNQTEFIVGERARDTLAP</sequence>
<evidence type="ECO:0000313" key="2">
    <source>
        <dbReference type="EMBL" id="CAB1439059.1"/>
    </source>
</evidence>
<comment type="caution">
    <text evidence="2">The sequence shown here is derived from an EMBL/GenBank/DDBJ whole genome shotgun (WGS) entry which is preliminary data.</text>
</comment>
<dbReference type="EMBL" id="CADEAL010002225">
    <property type="protein sequence ID" value="CAB1439059.1"/>
    <property type="molecule type" value="Genomic_DNA"/>
</dbReference>
<dbReference type="AlphaFoldDB" id="A0A9N7UYZ0"/>
<organism evidence="2 3">
    <name type="scientific">Pleuronectes platessa</name>
    <name type="common">European plaice</name>
    <dbReference type="NCBI Taxonomy" id="8262"/>
    <lineage>
        <taxon>Eukaryota</taxon>
        <taxon>Metazoa</taxon>
        <taxon>Chordata</taxon>
        <taxon>Craniata</taxon>
        <taxon>Vertebrata</taxon>
        <taxon>Euteleostomi</taxon>
        <taxon>Actinopterygii</taxon>
        <taxon>Neopterygii</taxon>
        <taxon>Teleostei</taxon>
        <taxon>Neoteleostei</taxon>
        <taxon>Acanthomorphata</taxon>
        <taxon>Carangaria</taxon>
        <taxon>Pleuronectiformes</taxon>
        <taxon>Pleuronectoidei</taxon>
        <taxon>Pleuronectidae</taxon>
        <taxon>Pleuronectes</taxon>
    </lineage>
</organism>
<dbReference type="Proteomes" id="UP001153269">
    <property type="component" value="Unassembled WGS sequence"/>
</dbReference>
<feature type="compositionally biased region" description="Basic and acidic residues" evidence="1">
    <location>
        <begin position="182"/>
        <end position="203"/>
    </location>
</feature>